<feature type="transmembrane region" description="Helical" evidence="1">
    <location>
        <begin position="6"/>
        <end position="26"/>
    </location>
</feature>
<evidence type="ECO:0000313" key="2">
    <source>
        <dbReference type="EMBL" id="QDZ00177.1"/>
    </source>
</evidence>
<keyword evidence="1" id="KW-1133">Transmembrane helix</keyword>
<dbReference type="Pfam" id="PF09980">
    <property type="entry name" value="DUF2214"/>
    <property type="match status" value="1"/>
</dbReference>
<keyword evidence="1" id="KW-0812">Transmembrane</keyword>
<organism evidence="2 3">
    <name type="scientific">Nitratireductor mangrovi</name>
    <dbReference type="NCBI Taxonomy" id="2599600"/>
    <lineage>
        <taxon>Bacteria</taxon>
        <taxon>Pseudomonadati</taxon>
        <taxon>Pseudomonadota</taxon>
        <taxon>Alphaproteobacteria</taxon>
        <taxon>Hyphomicrobiales</taxon>
        <taxon>Phyllobacteriaceae</taxon>
        <taxon>Nitratireductor</taxon>
    </lineage>
</organism>
<keyword evidence="3" id="KW-1185">Reference proteome</keyword>
<proteinExistence type="predicted"/>
<gene>
    <name evidence="2" type="ORF">FQ775_07150</name>
</gene>
<keyword evidence="1" id="KW-0472">Membrane</keyword>
<feature type="transmembrane region" description="Helical" evidence="1">
    <location>
        <begin position="47"/>
        <end position="65"/>
    </location>
</feature>
<sequence>MIADFVLASIHHVLVFSLAGIIAAEWMLIRPGLTGNALGLLASIDRVYGGVAMLVLAAGFLRVFHGTKGSEFYLENPVFWTKIGLFALVGLLSVPPTLRIMRWGKARREDAGFVVPETEVQAMRRYVHAEAALFLLIPVAAAAMARGYGYI</sequence>
<dbReference type="OrthoDB" id="826511at2"/>
<evidence type="ECO:0000313" key="3">
    <source>
        <dbReference type="Proteomes" id="UP000321389"/>
    </source>
</evidence>
<feature type="transmembrane region" description="Helical" evidence="1">
    <location>
        <begin position="131"/>
        <end position="149"/>
    </location>
</feature>
<feature type="transmembrane region" description="Helical" evidence="1">
    <location>
        <begin position="77"/>
        <end position="98"/>
    </location>
</feature>
<dbReference type="EMBL" id="CP042301">
    <property type="protein sequence ID" value="QDZ00177.1"/>
    <property type="molecule type" value="Genomic_DNA"/>
</dbReference>
<dbReference type="RefSeq" id="WP_146298826.1">
    <property type="nucleotide sequence ID" value="NZ_CP042301.2"/>
</dbReference>
<dbReference type="InterPro" id="IPR018706">
    <property type="entry name" value="DUF2214_membrane"/>
</dbReference>
<reference evidence="2" key="1">
    <citation type="submission" date="2020-04" db="EMBL/GenBank/DDBJ databases">
        <title>Nitratireductor sp. nov. isolated from mangrove soil.</title>
        <authorList>
            <person name="Ye Y."/>
        </authorList>
    </citation>
    <scope>NUCLEOTIDE SEQUENCE</scope>
    <source>
        <strain evidence="2">SY7</strain>
    </source>
</reference>
<evidence type="ECO:0000256" key="1">
    <source>
        <dbReference type="SAM" id="Phobius"/>
    </source>
</evidence>
<name>A0A5B8KWT5_9HYPH</name>
<dbReference type="KEGG" id="niy:FQ775_07150"/>
<accession>A0A5B8KWT5</accession>
<dbReference type="Proteomes" id="UP000321389">
    <property type="component" value="Chromosome"/>
</dbReference>
<dbReference type="AlphaFoldDB" id="A0A5B8KWT5"/>
<protein>
    <submittedName>
        <fullName evidence="2">DUF2214 family protein</fullName>
    </submittedName>
</protein>